<protein>
    <submittedName>
        <fullName evidence="1">Uncharacterized protein</fullName>
    </submittedName>
</protein>
<reference evidence="1 2" key="1">
    <citation type="journal article" date="2013" name="Genome Announc.">
        <title>Draft genome sequence of MKD8, a conjugal recipient Mycobacterium smegmatis strain.</title>
        <authorList>
            <person name="Gray T.A."/>
            <person name="Palumbo M.J."/>
            <person name="Derbyshire K.M."/>
        </authorList>
    </citation>
    <scope>NUCLEOTIDE SEQUENCE [LARGE SCALE GENOMIC DNA]</scope>
    <source>
        <strain evidence="1 2">MKD8</strain>
    </source>
</reference>
<evidence type="ECO:0000313" key="1">
    <source>
        <dbReference type="EMBL" id="AWT52587.1"/>
    </source>
</evidence>
<gene>
    <name evidence="1" type="ORF">D806_016030</name>
</gene>
<organism evidence="1 2">
    <name type="scientific">Mycolicibacterium smegmatis (strain MKD8)</name>
    <name type="common">Mycobacterium smegmatis</name>
    <dbReference type="NCBI Taxonomy" id="1214915"/>
    <lineage>
        <taxon>Bacteria</taxon>
        <taxon>Bacillati</taxon>
        <taxon>Actinomycetota</taxon>
        <taxon>Actinomycetes</taxon>
        <taxon>Mycobacteriales</taxon>
        <taxon>Mycobacteriaceae</taxon>
        <taxon>Mycolicibacterium</taxon>
    </lineage>
</organism>
<sequence>MSTPIPDIGARVRIERDETRFPSRGSWPRFRGKTGTVVEINHDRRRRHLTEYGVVFGRVRPARPNGSVAMSDVTWFKRHEFVPIRALASESHAERTAVTV</sequence>
<proteinExistence type="predicted"/>
<accession>A0A2U9PLH9</accession>
<dbReference type="RefSeq" id="WP_157975483.1">
    <property type="nucleotide sequence ID" value="NZ_CP027541.1"/>
</dbReference>
<dbReference type="AlphaFoldDB" id="A0A2U9PLH9"/>
<reference evidence="2" key="2">
    <citation type="submission" date="2018-03" db="EMBL/GenBank/DDBJ databases">
        <authorList>
            <person name="Derbyshire K."/>
            <person name="Gray T.A."/>
            <person name="Champion M."/>
        </authorList>
    </citation>
    <scope>NUCLEOTIDE SEQUENCE [LARGE SCALE GENOMIC DNA]</scope>
    <source>
        <strain evidence="2">MKD8</strain>
    </source>
</reference>
<evidence type="ECO:0000313" key="2">
    <source>
        <dbReference type="Proteomes" id="UP000011200"/>
    </source>
</evidence>
<dbReference type="Proteomes" id="UP000011200">
    <property type="component" value="Chromosome"/>
</dbReference>
<dbReference type="EMBL" id="CP027541">
    <property type="protein sequence ID" value="AWT52587.1"/>
    <property type="molecule type" value="Genomic_DNA"/>
</dbReference>
<name>A0A2U9PLH9_MYCSE</name>